<comment type="caution">
    <text evidence="3">The sequence shown here is derived from an EMBL/GenBank/DDBJ whole genome shotgun (WGS) entry which is preliminary data.</text>
</comment>
<protein>
    <recommendedName>
        <fullName evidence="2">DUF6534 domain-containing protein</fullName>
    </recommendedName>
</protein>
<organism evidence="3 4">
    <name type="scientific">Cyclocybe aegerita</name>
    <name type="common">Black poplar mushroom</name>
    <name type="synonym">Agrocybe aegerita</name>
    <dbReference type="NCBI Taxonomy" id="1973307"/>
    <lineage>
        <taxon>Eukaryota</taxon>
        <taxon>Fungi</taxon>
        <taxon>Dikarya</taxon>
        <taxon>Basidiomycota</taxon>
        <taxon>Agaricomycotina</taxon>
        <taxon>Agaricomycetes</taxon>
        <taxon>Agaricomycetidae</taxon>
        <taxon>Agaricales</taxon>
        <taxon>Agaricineae</taxon>
        <taxon>Bolbitiaceae</taxon>
        <taxon>Cyclocybe</taxon>
    </lineage>
</organism>
<evidence type="ECO:0000313" key="3">
    <source>
        <dbReference type="EMBL" id="CAA7266019.1"/>
    </source>
</evidence>
<dbReference type="PANTHER" id="PTHR40465:SF1">
    <property type="entry name" value="DUF6534 DOMAIN-CONTAINING PROTEIN"/>
    <property type="match status" value="1"/>
</dbReference>
<dbReference type="EMBL" id="CACVBS010000052">
    <property type="protein sequence ID" value="CAA7266019.1"/>
    <property type="molecule type" value="Genomic_DNA"/>
</dbReference>
<name>A0A8S0VS66_CYCAE</name>
<dbReference type="Pfam" id="PF20152">
    <property type="entry name" value="DUF6534"/>
    <property type="match status" value="1"/>
</dbReference>
<reference evidence="3 4" key="1">
    <citation type="submission" date="2020-01" db="EMBL/GenBank/DDBJ databases">
        <authorList>
            <person name="Gupta K D."/>
        </authorList>
    </citation>
    <scope>NUCLEOTIDE SEQUENCE [LARGE SCALE GENOMIC DNA]</scope>
</reference>
<dbReference type="InterPro" id="IPR045339">
    <property type="entry name" value="DUF6534"/>
</dbReference>
<evidence type="ECO:0000259" key="2">
    <source>
        <dbReference type="Pfam" id="PF20152"/>
    </source>
</evidence>
<evidence type="ECO:0000313" key="4">
    <source>
        <dbReference type="Proteomes" id="UP000467700"/>
    </source>
</evidence>
<dbReference type="PANTHER" id="PTHR40465">
    <property type="entry name" value="CHROMOSOME 1, WHOLE GENOME SHOTGUN SEQUENCE"/>
    <property type="match status" value="1"/>
</dbReference>
<keyword evidence="4" id="KW-1185">Reference proteome</keyword>
<dbReference type="AlphaFoldDB" id="A0A8S0VS66"/>
<feature type="compositionally biased region" description="Basic and acidic residues" evidence="1">
    <location>
        <begin position="107"/>
        <end position="124"/>
    </location>
</feature>
<gene>
    <name evidence="3" type="ORF">AAE3_LOCUS8255</name>
</gene>
<accession>A0A8S0VS66</accession>
<proteinExistence type="predicted"/>
<dbReference type="Proteomes" id="UP000467700">
    <property type="component" value="Unassembled WGS sequence"/>
</dbReference>
<feature type="domain" description="DUF6534" evidence="2">
    <location>
        <begin position="4"/>
        <end position="54"/>
    </location>
</feature>
<dbReference type="OrthoDB" id="3183258at2759"/>
<feature type="region of interest" description="Disordered" evidence="1">
    <location>
        <begin position="107"/>
        <end position="150"/>
    </location>
</feature>
<evidence type="ECO:0000256" key="1">
    <source>
        <dbReference type="SAM" id="MobiDB-lite"/>
    </source>
</evidence>
<sequence>MNPVTIQTGLLTMIVASLDLLFFLIDPTGTHLLFNFSLSKLYSNSLMSSLNSRRGWGIAGTAGTQSGGYGAQSEPNAAQRHVHISSMKKPNEMIDVEGGVFVHVESHELRDVPTGDNTPDEKPRTLGSEHSVEQQVGVDDWGRGKSQWIR</sequence>